<dbReference type="PANTHER" id="PTHR30614:SF20">
    <property type="entry name" value="GLUTAMINE TRANSPORT SYSTEM PERMEASE PROTEIN GLNP"/>
    <property type="match status" value="1"/>
</dbReference>
<dbReference type="PANTHER" id="PTHR30614">
    <property type="entry name" value="MEMBRANE COMPONENT OF AMINO ACID ABC TRANSPORTER"/>
    <property type="match status" value="1"/>
</dbReference>
<evidence type="ECO:0000256" key="8">
    <source>
        <dbReference type="ARBA" id="ARBA00022989"/>
    </source>
</evidence>
<evidence type="ECO:0000256" key="1">
    <source>
        <dbReference type="ARBA" id="ARBA00003159"/>
    </source>
</evidence>
<accession>A0A364JWT6</accession>
<dbReference type="CDD" id="cd06261">
    <property type="entry name" value="TM_PBP2"/>
    <property type="match status" value="1"/>
</dbReference>
<feature type="transmembrane region" description="Helical" evidence="10">
    <location>
        <begin position="146"/>
        <end position="173"/>
    </location>
</feature>
<comment type="function">
    <text evidence="1">Part of the binding-protein-dependent transport system for glutamine; probably responsible for the translocation of the substrate across the membrane.</text>
</comment>
<keyword evidence="8 10" id="KW-1133">Transmembrane helix</keyword>
<keyword evidence="9 10" id="KW-0472">Membrane</keyword>
<dbReference type="Gene3D" id="1.10.3720.10">
    <property type="entry name" value="MetI-like"/>
    <property type="match status" value="1"/>
</dbReference>
<dbReference type="SUPFAM" id="SSF161098">
    <property type="entry name" value="MetI-like"/>
    <property type="match status" value="1"/>
</dbReference>
<dbReference type="EMBL" id="QLMK01000003">
    <property type="protein sequence ID" value="RAK31103.1"/>
    <property type="molecule type" value="Genomic_DNA"/>
</dbReference>
<evidence type="ECO:0000256" key="5">
    <source>
        <dbReference type="ARBA" id="ARBA00022475"/>
    </source>
</evidence>
<protein>
    <submittedName>
        <fullName evidence="12">Amino acid ABC transporter membrane protein (PAAT family)</fullName>
    </submittedName>
</protein>
<evidence type="ECO:0000256" key="10">
    <source>
        <dbReference type="RuleBase" id="RU363032"/>
    </source>
</evidence>
<dbReference type="PROSITE" id="PS50928">
    <property type="entry name" value="ABC_TM1"/>
    <property type="match status" value="1"/>
</dbReference>
<name>A0A364JWT6_9HYPH</name>
<keyword evidence="7" id="KW-0029">Amino-acid transport</keyword>
<dbReference type="GO" id="GO:0043190">
    <property type="term" value="C:ATP-binding cassette (ABC) transporter complex"/>
    <property type="evidence" value="ECO:0007669"/>
    <property type="project" value="InterPro"/>
</dbReference>
<dbReference type="GO" id="GO:0022857">
    <property type="term" value="F:transmembrane transporter activity"/>
    <property type="evidence" value="ECO:0007669"/>
    <property type="project" value="InterPro"/>
</dbReference>
<dbReference type="Pfam" id="PF00528">
    <property type="entry name" value="BPD_transp_1"/>
    <property type="match status" value="1"/>
</dbReference>
<dbReference type="InterPro" id="IPR010065">
    <property type="entry name" value="AA_ABC_transptr_permease_3TM"/>
</dbReference>
<dbReference type="AlphaFoldDB" id="A0A364JWT6"/>
<dbReference type="GO" id="GO:0006865">
    <property type="term" value="P:amino acid transport"/>
    <property type="evidence" value="ECO:0007669"/>
    <property type="project" value="UniProtKB-KW"/>
</dbReference>
<dbReference type="InterPro" id="IPR000515">
    <property type="entry name" value="MetI-like"/>
</dbReference>
<evidence type="ECO:0000256" key="4">
    <source>
        <dbReference type="ARBA" id="ARBA00022448"/>
    </source>
</evidence>
<evidence type="ECO:0000256" key="9">
    <source>
        <dbReference type="ARBA" id="ARBA00023136"/>
    </source>
</evidence>
<dbReference type="OrthoDB" id="9809799at2"/>
<comment type="subcellular location">
    <subcellularLocation>
        <location evidence="2">Cell inner membrane</location>
        <topology evidence="2">Multi-pass membrane protein</topology>
    </subcellularLocation>
    <subcellularLocation>
        <location evidence="10">Cell membrane</location>
        <topology evidence="10">Multi-pass membrane protein</topology>
    </subcellularLocation>
</comment>
<reference evidence="12 13" key="1">
    <citation type="submission" date="2018-06" db="EMBL/GenBank/DDBJ databases">
        <title>Genomic Encyclopedia of Type Strains, Phase IV (KMG-IV): sequencing the most valuable type-strain genomes for metagenomic binning, comparative biology and taxonomic classification.</title>
        <authorList>
            <person name="Goeker M."/>
        </authorList>
    </citation>
    <scope>NUCLEOTIDE SEQUENCE [LARGE SCALE GENOMIC DNA]</scope>
    <source>
        <strain evidence="12 13">DSM 26720</strain>
    </source>
</reference>
<evidence type="ECO:0000256" key="3">
    <source>
        <dbReference type="ARBA" id="ARBA00010072"/>
    </source>
</evidence>
<dbReference type="RefSeq" id="WP_111574857.1">
    <property type="nucleotide sequence ID" value="NZ_JBHEEY010000002.1"/>
</dbReference>
<keyword evidence="5" id="KW-1003">Cell membrane</keyword>
<evidence type="ECO:0000256" key="2">
    <source>
        <dbReference type="ARBA" id="ARBA00004429"/>
    </source>
</evidence>
<dbReference type="InterPro" id="IPR035906">
    <property type="entry name" value="MetI-like_sf"/>
</dbReference>
<keyword evidence="4 10" id="KW-0813">Transport</keyword>
<evidence type="ECO:0000256" key="7">
    <source>
        <dbReference type="ARBA" id="ARBA00022970"/>
    </source>
</evidence>
<comment type="caution">
    <text evidence="12">The sequence shown here is derived from an EMBL/GenBank/DDBJ whole genome shotgun (WGS) entry which is preliminary data.</text>
</comment>
<dbReference type="Proteomes" id="UP000249453">
    <property type="component" value="Unassembled WGS sequence"/>
</dbReference>
<feature type="transmembrane region" description="Helical" evidence="10">
    <location>
        <begin position="60"/>
        <end position="83"/>
    </location>
</feature>
<dbReference type="InterPro" id="IPR043429">
    <property type="entry name" value="ArtM/GltK/GlnP/TcyL/YhdX-like"/>
</dbReference>
<comment type="similarity">
    <text evidence="3">Belongs to the binding-protein-dependent transport system permease family. HisMQ subfamily.</text>
</comment>
<feature type="domain" description="ABC transmembrane type-1" evidence="11">
    <location>
        <begin position="24"/>
        <end position="211"/>
    </location>
</feature>
<evidence type="ECO:0000259" key="11">
    <source>
        <dbReference type="PROSITE" id="PS50928"/>
    </source>
</evidence>
<gene>
    <name evidence="12" type="ORF">C7374_103242</name>
</gene>
<feature type="transmembrane region" description="Helical" evidence="10">
    <location>
        <begin position="24"/>
        <end position="48"/>
    </location>
</feature>
<organism evidence="12 13">
    <name type="scientific">Falsochrobactrum ovis</name>
    <dbReference type="NCBI Taxonomy" id="1293442"/>
    <lineage>
        <taxon>Bacteria</taxon>
        <taxon>Pseudomonadati</taxon>
        <taxon>Pseudomonadota</taxon>
        <taxon>Alphaproteobacteria</taxon>
        <taxon>Hyphomicrobiales</taxon>
        <taxon>Brucellaceae</taxon>
        <taxon>Falsochrobactrum</taxon>
    </lineage>
</organism>
<sequence>MDFMTTFVNAGVLTQAAPLLLKGFGLTVVLGATSLIFSLVLGLILVLIRLYSPHVTRFLAIAYIDLFRAIPLLVLLVLIYYALPFVGVRLSSFWAATAALSLVASAYMAETFRAGIEAVSRGQFEAAQALGLSWPRMMLDIILPQAMRMVIPPATGVAVGLIKDTALASVVALPDLLKQATQAQAFYANPSPLIGAAVLYLLLLLPLVRVVNWLESKQKRSR</sequence>
<keyword evidence="6 10" id="KW-0812">Transmembrane</keyword>
<evidence type="ECO:0000256" key="6">
    <source>
        <dbReference type="ARBA" id="ARBA00022692"/>
    </source>
</evidence>
<evidence type="ECO:0000313" key="13">
    <source>
        <dbReference type="Proteomes" id="UP000249453"/>
    </source>
</evidence>
<evidence type="ECO:0000313" key="12">
    <source>
        <dbReference type="EMBL" id="RAK31103.1"/>
    </source>
</evidence>
<dbReference type="NCBIfam" id="TIGR01726">
    <property type="entry name" value="HEQRo_perm_3TM"/>
    <property type="match status" value="1"/>
</dbReference>
<feature type="transmembrane region" description="Helical" evidence="10">
    <location>
        <begin position="89"/>
        <end position="109"/>
    </location>
</feature>
<feature type="transmembrane region" description="Helical" evidence="10">
    <location>
        <begin position="193"/>
        <end position="214"/>
    </location>
</feature>
<proteinExistence type="inferred from homology"/>
<keyword evidence="13" id="KW-1185">Reference proteome</keyword>